<keyword evidence="3" id="KW-0328">Glycosyltransferase</keyword>
<evidence type="ECO:0000256" key="9">
    <source>
        <dbReference type="ARBA" id="ARBA00023136"/>
    </source>
</evidence>
<dbReference type="OrthoDB" id="10029719at2759"/>
<dbReference type="GO" id="GO:0006491">
    <property type="term" value="P:N-glycan processing"/>
    <property type="evidence" value="ECO:0007669"/>
    <property type="project" value="TreeGrafter"/>
</dbReference>
<evidence type="ECO:0000313" key="12">
    <source>
        <dbReference type="Proteomes" id="UP000515135"/>
    </source>
</evidence>
<evidence type="ECO:0000256" key="6">
    <source>
        <dbReference type="ARBA" id="ARBA00022968"/>
    </source>
</evidence>
<evidence type="ECO:0000256" key="3">
    <source>
        <dbReference type="ARBA" id="ARBA00022676"/>
    </source>
</evidence>
<keyword evidence="10" id="KW-0325">Glycoprotein</keyword>
<dbReference type="CDD" id="cd23963">
    <property type="entry name" value="GT29_ST8SIA"/>
    <property type="match status" value="1"/>
</dbReference>
<dbReference type="Gene3D" id="3.90.1480.20">
    <property type="entry name" value="Glycosyl transferase family 29"/>
    <property type="match status" value="2"/>
</dbReference>
<evidence type="ECO:0000256" key="11">
    <source>
        <dbReference type="SAM" id="MobiDB-lite"/>
    </source>
</evidence>
<evidence type="ECO:0000256" key="4">
    <source>
        <dbReference type="ARBA" id="ARBA00022679"/>
    </source>
</evidence>
<dbReference type="RefSeq" id="XP_019616891.1">
    <property type="nucleotide sequence ID" value="XM_019761332.1"/>
</dbReference>
<accession>A0A6P4YIN4</accession>
<dbReference type="KEGG" id="bbel:109464381"/>
<comment type="subcellular location">
    <subcellularLocation>
        <location evidence="1">Golgi apparatus membrane</location>
        <topology evidence="1">Single-pass type II membrane protein</topology>
    </subcellularLocation>
</comment>
<dbReference type="GO" id="GO:0003828">
    <property type="term" value="F:alpha-N-acetylneuraminate alpha-2,8-sialyltransferase activity"/>
    <property type="evidence" value="ECO:0007669"/>
    <property type="project" value="TreeGrafter"/>
</dbReference>
<evidence type="ECO:0000256" key="10">
    <source>
        <dbReference type="ARBA" id="ARBA00023180"/>
    </source>
</evidence>
<evidence type="ECO:0000256" key="5">
    <source>
        <dbReference type="ARBA" id="ARBA00022692"/>
    </source>
</evidence>
<dbReference type="InterPro" id="IPR038578">
    <property type="entry name" value="GT29-like_sf"/>
</dbReference>
<evidence type="ECO:0000256" key="8">
    <source>
        <dbReference type="ARBA" id="ARBA00023034"/>
    </source>
</evidence>
<dbReference type="PANTHER" id="PTHR11987:SF53">
    <property type="entry name" value="ALPHA-2,8-SIALYLTRANSFERASE 8F-LIKE"/>
    <property type="match status" value="1"/>
</dbReference>
<keyword evidence="6" id="KW-0735">Signal-anchor</keyword>
<dbReference type="Proteomes" id="UP000515135">
    <property type="component" value="Unplaced"/>
</dbReference>
<feature type="compositionally biased region" description="Polar residues" evidence="11">
    <location>
        <begin position="1"/>
        <end position="15"/>
    </location>
</feature>
<dbReference type="GeneID" id="109464381"/>
<keyword evidence="12" id="KW-1185">Reference proteome</keyword>
<keyword evidence="5" id="KW-0812">Transmembrane</keyword>
<dbReference type="InterPro" id="IPR050943">
    <property type="entry name" value="Glycosyltr_29_Sialyltrsf"/>
</dbReference>
<evidence type="ECO:0000256" key="2">
    <source>
        <dbReference type="ARBA" id="ARBA00006003"/>
    </source>
</evidence>
<evidence type="ECO:0000256" key="1">
    <source>
        <dbReference type="ARBA" id="ARBA00004323"/>
    </source>
</evidence>
<organism evidence="12 13">
    <name type="scientific">Branchiostoma belcheri</name>
    <name type="common">Amphioxus</name>
    <dbReference type="NCBI Taxonomy" id="7741"/>
    <lineage>
        <taxon>Eukaryota</taxon>
        <taxon>Metazoa</taxon>
        <taxon>Chordata</taxon>
        <taxon>Cephalochordata</taxon>
        <taxon>Leptocardii</taxon>
        <taxon>Amphioxiformes</taxon>
        <taxon>Branchiostomatidae</taxon>
        <taxon>Branchiostoma</taxon>
    </lineage>
</organism>
<protein>
    <submittedName>
        <fullName evidence="13">Alpha-2,8-sialyltransferase 8B-like</fullName>
    </submittedName>
</protein>
<evidence type="ECO:0000313" key="13">
    <source>
        <dbReference type="RefSeq" id="XP_019616891.1"/>
    </source>
</evidence>
<dbReference type="GO" id="GO:0000139">
    <property type="term" value="C:Golgi membrane"/>
    <property type="evidence" value="ECO:0007669"/>
    <property type="project" value="UniProtKB-SubCell"/>
</dbReference>
<dbReference type="Pfam" id="PF00777">
    <property type="entry name" value="Glyco_transf_29"/>
    <property type="match status" value="2"/>
</dbReference>
<proteinExistence type="inferred from homology"/>
<gene>
    <name evidence="13" type="primary">LOC109464381</name>
</gene>
<dbReference type="AlphaFoldDB" id="A0A6P4YIN4"/>
<sequence length="338" mass="39294">MKPPLTASTSFQSHARAQRKDSGSGGGRATFVYRHPLLCLCLLLLVEDVLWLGWLYYSESQCDCPEMAEVKHELQPHMQQQQQQREVVRKQIWQRTQIQDYLYASKKTMPLGSVIPFFEGRNKSTYYMIPDVYNFLPEEVLWPDTLYESCSVVGNGGILLNSSCGPDIDSSQYVLSLFDFKKEKMITDFIEYLKQYDTSEGTKLWTHMFHYDSKAKLVLRAIMIVRAMGAKSQIVSSHPVFLRAVNDFWKENGLTSERASSGLVFTTIALAMCKQTHLYGYWPFPVDYDGQEVPYHYYLYDYQHTQNNTFHKLPEEFKLLQKLHKKGVIKMHIGRCKQ</sequence>
<feature type="region of interest" description="Disordered" evidence="11">
    <location>
        <begin position="1"/>
        <end position="25"/>
    </location>
</feature>
<evidence type="ECO:0000256" key="7">
    <source>
        <dbReference type="ARBA" id="ARBA00022989"/>
    </source>
</evidence>
<reference evidence="13" key="1">
    <citation type="submission" date="2025-08" db="UniProtKB">
        <authorList>
            <consortium name="RefSeq"/>
        </authorList>
    </citation>
    <scope>IDENTIFICATION</scope>
    <source>
        <tissue evidence="13">Gonad</tissue>
    </source>
</reference>
<dbReference type="GO" id="GO:0009311">
    <property type="term" value="P:oligosaccharide metabolic process"/>
    <property type="evidence" value="ECO:0007669"/>
    <property type="project" value="TreeGrafter"/>
</dbReference>
<keyword evidence="4" id="KW-0808">Transferase</keyword>
<keyword evidence="8" id="KW-0333">Golgi apparatus</keyword>
<comment type="similarity">
    <text evidence="2">Belongs to the glycosyltransferase 29 family.</text>
</comment>
<dbReference type="InterPro" id="IPR001675">
    <property type="entry name" value="Glyco_trans_29"/>
</dbReference>
<keyword evidence="9" id="KW-0472">Membrane</keyword>
<name>A0A6P4YIN4_BRABE</name>
<dbReference type="PANTHER" id="PTHR11987">
    <property type="entry name" value="ALPHA-2,8-SIALYLTRANSFERASE"/>
    <property type="match status" value="1"/>
</dbReference>
<keyword evidence="7" id="KW-1133">Transmembrane helix</keyword>